<dbReference type="Proteomes" id="UP000075886">
    <property type="component" value="Unassembled WGS sequence"/>
</dbReference>
<keyword evidence="2" id="KW-1185">Reference proteome</keyword>
<accession>A0A9I3GJ76</accession>
<proteinExistence type="predicted"/>
<reference evidence="1" key="2">
    <citation type="submission" date="2023-03" db="UniProtKB">
        <authorList>
            <consortium name="EnsemblMetazoa"/>
        </authorList>
    </citation>
    <scope>IDENTIFICATION</scope>
    <source>
        <strain evidence="1">FAR1</strain>
    </source>
</reference>
<evidence type="ECO:0000313" key="1">
    <source>
        <dbReference type="EnsemblMetazoa" id="AFAF021906-PA"/>
    </source>
</evidence>
<protein>
    <submittedName>
        <fullName evidence="1">Uncharacterized protein</fullName>
    </submittedName>
</protein>
<evidence type="ECO:0000313" key="2">
    <source>
        <dbReference type="Proteomes" id="UP000075886"/>
    </source>
</evidence>
<organism evidence="1 2">
    <name type="scientific">Anopheles farauti</name>
    <dbReference type="NCBI Taxonomy" id="69004"/>
    <lineage>
        <taxon>Eukaryota</taxon>
        <taxon>Metazoa</taxon>
        <taxon>Ecdysozoa</taxon>
        <taxon>Arthropoda</taxon>
        <taxon>Hexapoda</taxon>
        <taxon>Insecta</taxon>
        <taxon>Pterygota</taxon>
        <taxon>Neoptera</taxon>
        <taxon>Endopterygota</taxon>
        <taxon>Diptera</taxon>
        <taxon>Nematocera</taxon>
        <taxon>Culicoidea</taxon>
        <taxon>Culicidae</taxon>
        <taxon>Anophelinae</taxon>
        <taxon>Anopheles</taxon>
    </lineage>
</organism>
<dbReference type="EnsemblMetazoa" id="AFAF021906-RA">
    <property type="protein sequence ID" value="AFAF021906-PA"/>
    <property type="gene ID" value="AFAF021906"/>
</dbReference>
<name>A0A9I3GJ76_9DIPT</name>
<sequence length="44" mass="5399">MDTFSTLPVFWLRMNLFQHSCHRDLTTWNYVCTINEIKQFSKVF</sequence>
<reference evidence="2" key="1">
    <citation type="submission" date="2014-01" db="EMBL/GenBank/DDBJ databases">
        <title>The Genome Sequence of Anopheles farauti FAR1 (V2).</title>
        <authorList>
            <consortium name="The Broad Institute Genomics Platform"/>
            <person name="Neafsey D.E."/>
            <person name="Besansky N."/>
            <person name="Howell P."/>
            <person name="Walton C."/>
            <person name="Young S.K."/>
            <person name="Zeng Q."/>
            <person name="Gargeya S."/>
            <person name="Fitzgerald M."/>
            <person name="Haas B."/>
            <person name="Abouelleil A."/>
            <person name="Allen A.W."/>
            <person name="Alvarado L."/>
            <person name="Arachchi H.M."/>
            <person name="Berlin A.M."/>
            <person name="Chapman S.B."/>
            <person name="Gainer-Dewar J."/>
            <person name="Goldberg J."/>
            <person name="Griggs A."/>
            <person name="Gujja S."/>
            <person name="Hansen M."/>
            <person name="Howarth C."/>
            <person name="Imamovic A."/>
            <person name="Ireland A."/>
            <person name="Larimer J."/>
            <person name="McCowan C."/>
            <person name="Murphy C."/>
            <person name="Pearson M."/>
            <person name="Poon T.W."/>
            <person name="Priest M."/>
            <person name="Roberts A."/>
            <person name="Saif S."/>
            <person name="Shea T."/>
            <person name="Sisk P."/>
            <person name="Sykes S."/>
            <person name="Wortman J."/>
            <person name="Nusbaum C."/>
            <person name="Birren B."/>
        </authorList>
    </citation>
    <scope>NUCLEOTIDE SEQUENCE [LARGE SCALE GENOMIC DNA]</scope>
    <source>
        <strain evidence="2">FAR1</strain>
    </source>
</reference>
<dbReference type="EMBL" id="AXCN02001558">
    <property type="status" value="NOT_ANNOTATED_CDS"/>
    <property type="molecule type" value="Genomic_DNA"/>
</dbReference>
<dbReference type="AlphaFoldDB" id="A0A9I3GJ76"/>